<organism evidence="2 3">
    <name type="scientific">Lasius platythorax</name>
    <dbReference type="NCBI Taxonomy" id="488582"/>
    <lineage>
        <taxon>Eukaryota</taxon>
        <taxon>Metazoa</taxon>
        <taxon>Ecdysozoa</taxon>
        <taxon>Arthropoda</taxon>
        <taxon>Hexapoda</taxon>
        <taxon>Insecta</taxon>
        <taxon>Pterygota</taxon>
        <taxon>Neoptera</taxon>
        <taxon>Endopterygota</taxon>
        <taxon>Hymenoptera</taxon>
        <taxon>Apocrita</taxon>
        <taxon>Aculeata</taxon>
        <taxon>Formicoidea</taxon>
        <taxon>Formicidae</taxon>
        <taxon>Formicinae</taxon>
        <taxon>Lasius</taxon>
        <taxon>Lasius</taxon>
    </lineage>
</organism>
<dbReference type="EMBL" id="OZ034837">
    <property type="protein sequence ID" value="CAL1678321.1"/>
    <property type="molecule type" value="Genomic_DNA"/>
</dbReference>
<evidence type="ECO:0000313" key="3">
    <source>
        <dbReference type="Proteomes" id="UP001497644"/>
    </source>
</evidence>
<dbReference type="GO" id="GO:0005783">
    <property type="term" value="C:endoplasmic reticulum"/>
    <property type="evidence" value="ECO:0007669"/>
    <property type="project" value="TreeGrafter"/>
</dbReference>
<evidence type="ECO:0000256" key="1">
    <source>
        <dbReference type="SAM" id="Phobius"/>
    </source>
</evidence>
<name>A0AAV2NDS8_9HYME</name>
<accession>A0AAV2NDS8</accession>
<reference evidence="2" key="1">
    <citation type="submission" date="2024-04" db="EMBL/GenBank/DDBJ databases">
        <authorList>
            <consortium name="Molecular Ecology Group"/>
        </authorList>
    </citation>
    <scope>NUCLEOTIDE SEQUENCE</scope>
</reference>
<dbReference type="GO" id="GO:0006506">
    <property type="term" value="P:GPI anchor biosynthetic process"/>
    <property type="evidence" value="ECO:0007669"/>
    <property type="project" value="InterPro"/>
</dbReference>
<feature type="transmembrane region" description="Helical" evidence="1">
    <location>
        <begin position="227"/>
        <end position="249"/>
    </location>
</feature>
<feature type="transmembrane region" description="Helical" evidence="1">
    <location>
        <begin position="321"/>
        <end position="354"/>
    </location>
</feature>
<protein>
    <recommendedName>
        <fullName evidence="4">Phosphatidylinositol N-acetylglucosaminyltransferase subunit Q</fullName>
    </recommendedName>
</protein>
<sequence>MINDLLVFIPQTLCTKQSGYVLGKVVYDTHSDLKKFYIISLHKEGSSELTKCTLDTIGYYSNANNATKKFLDHKHSDWVHITIKHSENGQNEYYLTNIVLNNKNIDLLTTHATIVLYDHQALQETELFESKAASGDHFYELAKLIQNMKDELRIKSKFVCIWETLLIYHIFFYLYPVLWLSKITEKLLPVLKYSSLGLHVYSWLENIKWMLITILHDKSFKLKTGNYALSIVIDIALGIFVLRLLQYYIEDQPSQLLLNNAEKVVETLKDLINWLMGVPAGLKLNHALNNSMGKFFLYHIQLWWTFLTFLKPLLDLAFKILLLFGGLGVTFQISIIADLLALVSFHTYCIYVYAARVKFIIGSSIYS</sequence>
<evidence type="ECO:0008006" key="4">
    <source>
        <dbReference type="Google" id="ProtNLM"/>
    </source>
</evidence>
<dbReference type="Pfam" id="PF05024">
    <property type="entry name" value="Gpi1"/>
    <property type="match status" value="1"/>
</dbReference>
<evidence type="ECO:0000313" key="2">
    <source>
        <dbReference type="EMBL" id="CAL1678321.1"/>
    </source>
</evidence>
<dbReference type="PANTHER" id="PTHR21329:SF3">
    <property type="entry name" value="PHOSPHATIDYLINOSITOL N-ACETYLGLUCOSAMINYLTRANSFERASE SUBUNIT Q"/>
    <property type="match status" value="1"/>
</dbReference>
<keyword evidence="1" id="KW-0812">Transmembrane</keyword>
<dbReference type="Proteomes" id="UP001497644">
    <property type="component" value="Chromosome 14"/>
</dbReference>
<dbReference type="PANTHER" id="PTHR21329">
    <property type="entry name" value="PHOSPHATIDYLINOSITOL N-ACETYLGLUCOSAMINYLTRANSFERASE SUBUNIT Q-RELATED"/>
    <property type="match status" value="1"/>
</dbReference>
<dbReference type="GO" id="GO:0016020">
    <property type="term" value="C:membrane"/>
    <property type="evidence" value="ECO:0007669"/>
    <property type="project" value="InterPro"/>
</dbReference>
<dbReference type="AlphaFoldDB" id="A0AAV2NDS8"/>
<gene>
    <name evidence="2" type="ORF">LPLAT_LOCUS4203</name>
</gene>
<feature type="transmembrane region" description="Helical" evidence="1">
    <location>
        <begin position="295"/>
        <end position="314"/>
    </location>
</feature>
<keyword evidence="1" id="KW-1133">Transmembrane helix</keyword>
<keyword evidence="3" id="KW-1185">Reference proteome</keyword>
<feature type="transmembrane region" description="Helical" evidence="1">
    <location>
        <begin position="158"/>
        <end position="178"/>
    </location>
</feature>
<dbReference type="InterPro" id="IPR007720">
    <property type="entry name" value="PigQ/GPI1"/>
</dbReference>
<keyword evidence="1" id="KW-0472">Membrane</keyword>
<proteinExistence type="predicted"/>